<evidence type="ECO:0000313" key="1">
    <source>
        <dbReference type="EMBL" id="QJA46666.1"/>
    </source>
</evidence>
<reference evidence="1" key="1">
    <citation type="submission" date="2020-03" db="EMBL/GenBank/DDBJ databases">
        <title>The deep terrestrial virosphere.</title>
        <authorList>
            <person name="Holmfeldt K."/>
            <person name="Nilsson E."/>
            <person name="Simone D."/>
            <person name="Lopez-Fernandez M."/>
            <person name="Wu X."/>
            <person name="de Brujin I."/>
            <person name="Lundin D."/>
            <person name="Andersson A."/>
            <person name="Bertilsson S."/>
            <person name="Dopson M."/>
        </authorList>
    </citation>
    <scope>NUCLEOTIDE SEQUENCE</scope>
    <source>
        <strain evidence="2">MM415B01016</strain>
        <strain evidence="1">TM448A00494</strain>
    </source>
</reference>
<sequence length="63" mass="6537">MQYAPQTLMGLWSLHKAVCRSISDIVSDARAGKLPGVAEGERGRGLRLADEAAALATVSQGVG</sequence>
<gene>
    <name evidence="2" type="ORF">MM415B01016_0027</name>
    <name evidence="1" type="ORF">TM448A00494_0013</name>
</gene>
<organism evidence="1">
    <name type="scientific">viral metagenome</name>
    <dbReference type="NCBI Taxonomy" id="1070528"/>
    <lineage>
        <taxon>unclassified sequences</taxon>
        <taxon>metagenomes</taxon>
        <taxon>organismal metagenomes</taxon>
    </lineage>
</organism>
<dbReference type="AlphaFoldDB" id="A0A6H1ZFH0"/>
<dbReference type="EMBL" id="MT144018">
    <property type="protein sequence ID" value="QJA46666.1"/>
    <property type="molecule type" value="Genomic_DNA"/>
</dbReference>
<dbReference type="EMBL" id="MT141426">
    <property type="protein sequence ID" value="QJA60958.1"/>
    <property type="molecule type" value="Genomic_DNA"/>
</dbReference>
<evidence type="ECO:0000313" key="2">
    <source>
        <dbReference type="EMBL" id="QJA60958.1"/>
    </source>
</evidence>
<name>A0A6H1ZFH0_9ZZZZ</name>
<protein>
    <submittedName>
        <fullName evidence="1">Uncharacterized protein</fullName>
    </submittedName>
</protein>
<proteinExistence type="predicted"/>
<accession>A0A6H1ZFH0</accession>